<evidence type="ECO:0000313" key="3">
    <source>
        <dbReference type="Proteomes" id="UP000663832"/>
    </source>
</evidence>
<reference evidence="2" key="1">
    <citation type="submission" date="2021-02" db="EMBL/GenBank/DDBJ databases">
        <authorList>
            <person name="Nowell W R."/>
        </authorList>
    </citation>
    <scope>NUCLEOTIDE SEQUENCE</scope>
</reference>
<name>A0A815QH10_9BILA</name>
<sequence>MNENRFNFNNSLLSSTDFQCVSAVIARTDTQEQFNTIMCFLSSSKQYNTKINILSAQLLPIMASSWPTTTTMY</sequence>
<evidence type="ECO:0000313" key="1">
    <source>
        <dbReference type="EMBL" id="CAF1153710.1"/>
    </source>
</evidence>
<comment type="caution">
    <text evidence="2">The sequence shown here is derived from an EMBL/GenBank/DDBJ whole genome shotgun (WGS) entry which is preliminary data.</text>
</comment>
<dbReference type="EMBL" id="CAJNOM010000483">
    <property type="protein sequence ID" value="CAF1462797.1"/>
    <property type="molecule type" value="Genomic_DNA"/>
</dbReference>
<accession>A0A815QH10</accession>
<evidence type="ECO:0000313" key="2">
    <source>
        <dbReference type="EMBL" id="CAF1462797.1"/>
    </source>
</evidence>
<organism evidence="2 3">
    <name type="scientific">Adineta steineri</name>
    <dbReference type="NCBI Taxonomy" id="433720"/>
    <lineage>
        <taxon>Eukaryota</taxon>
        <taxon>Metazoa</taxon>
        <taxon>Spiralia</taxon>
        <taxon>Gnathifera</taxon>
        <taxon>Rotifera</taxon>
        <taxon>Eurotatoria</taxon>
        <taxon>Bdelloidea</taxon>
        <taxon>Adinetida</taxon>
        <taxon>Adinetidae</taxon>
        <taxon>Adineta</taxon>
    </lineage>
</organism>
<dbReference type="EMBL" id="CAJNOI010000171">
    <property type="protein sequence ID" value="CAF1153710.1"/>
    <property type="molecule type" value="Genomic_DNA"/>
</dbReference>
<keyword evidence="3" id="KW-1185">Reference proteome</keyword>
<protein>
    <submittedName>
        <fullName evidence="2">Uncharacterized protein</fullName>
    </submittedName>
</protein>
<dbReference type="Proteomes" id="UP000663877">
    <property type="component" value="Unassembled WGS sequence"/>
</dbReference>
<gene>
    <name evidence="1" type="ORF">BJG266_LOCUS24239</name>
    <name evidence="2" type="ORF">QVE165_LOCUS41054</name>
</gene>
<proteinExistence type="predicted"/>
<dbReference type="Proteomes" id="UP000663832">
    <property type="component" value="Unassembled WGS sequence"/>
</dbReference>
<dbReference type="AlphaFoldDB" id="A0A815QH10"/>